<organism evidence="1 2">
    <name type="scientific">Dyella flava</name>
    <dbReference type="NCBI Taxonomy" id="1920170"/>
    <lineage>
        <taxon>Bacteria</taxon>
        <taxon>Pseudomonadati</taxon>
        <taxon>Pseudomonadota</taxon>
        <taxon>Gammaproteobacteria</taxon>
        <taxon>Lysobacterales</taxon>
        <taxon>Rhodanobacteraceae</taxon>
        <taxon>Dyella</taxon>
    </lineage>
</organism>
<evidence type="ECO:0000313" key="2">
    <source>
        <dbReference type="Proteomes" id="UP001430149"/>
    </source>
</evidence>
<keyword evidence="2" id="KW-1185">Reference proteome</keyword>
<sequence length="115" mass="13093">MPRQPRLDIADPPLRAAMVAIPQDYRWTSFHANALGTSDPLIHPHDEYLALGVEPTDRHAAYRELFKTALSDDQLLDIRTHLQQQRALGTNRLQAAIEPVPTKSWELHPAPFIRI</sequence>
<accession>A0ABS2K7B4</accession>
<reference evidence="1" key="1">
    <citation type="submission" date="2020-10" db="EMBL/GenBank/DDBJ databases">
        <title>Phylogeny of dyella-like bacteria.</title>
        <authorList>
            <person name="Fu J."/>
        </authorList>
    </citation>
    <scope>NUCLEOTIDE SEQUENCE</scope>
    <source>
        <strain evidence="1">DHOC52</strain>
    </source>
</reference>
<protein>
    <submittedName>
        <fullName evidence="1">Uncharacterized protein</fullName>
    </submittedName>
</protein>
<name>A0ABS2K7B4_9GAMM</name>
<gene>
    <name evidence="1" type="ORF">ISP19_17105</name>
</gene>
<dbReference type="Proteomes" id="UP001430149">
    <property type="component" value="Unassembled WGS sequence"/>
</dbReference>
<dbReference type="EMBL" id="JADIKE010000038">
    <property type="protein sequence ID" value="MBM7127098.1"/>
    <property type="molecule type" value="Genomic_DNA"/>
</dbReference>
<dbReference type="RefSeq" id="WP_204683632.1">
    <property type="nucleotide sequence ID" value="NZ_BSNR01000007.1"/>
</dbReference>
<comment type="caution">
    <text evidence="1">The sequence shown here is derived from an EMBL/GenBank/DDBJ whole genome shotgun (WGS) entry which is preliminary data.</text>
</comment>
<evidence type="ECO:0000313" key="1">
    <source>
        <dbReference type="EMBL" id="MBM7127098.1"/>
    </source>
</evidence>
<proteinExistence type="predicted"/>